<comment type="catalytic activity">
    <reaction evidence="6 7">
        <text>Release of N-terminal amino acids, preferentially methionine, from peptides and arylamides.</text>
        <dbReference type="EC" id="3.4.11.18"/>
    </reaction>
</comment>
<accession>A0A7M4DFQ9</accession>
<evidence type="ECO:0000256" key="6">
    <source>
        <dbReference type="HAMAP-Rule" id="MF_01974"/>
    </source>
</evidence>
<comment type="subunit">
    <text evidence="6">Monomer.</text>
</comment>
<gene>
    <name evidence="9" type="primary">map_2</name>
    <name evidence="6" type="synonym">map</name>
    <name evidence="9" type="ORF">HALOF300_00950</name>
</gene>
<feature type="binding site" evidence="6">
    <location>
        <position position="242"/>
    </location>
    <ligand>
        <name>a divalent metal cation</name>
        <dbReference type="ChEBI" id="CHEBI:60240"/>
        <label>2</label>
        <note>catalytic</note>
    </ligand>
</feature>
<organism evidence="9 10">
    <name type="scientific">Occultella aeris</name>
    <dbReference type="NCBI Taxonomy" id="2761496"/>
    <lineage>
        <taxon>Bacteria</taxon>
        <taxon>Bacillati</taxon>
        <taxon>Actinomycetota</taxon>
        <taxon>Actinomycetes</taxon>
        <taxon>Micrococcales</taxon>
        <taxon>Ruaniaceae</taxon>
        <taxon>Occultella</taxon>
    </lineage>
</organism>
<sequence length="263" mass="27432">MIEILKPAELAKARHTGGLVADILQALRSRSQAGTNLLDLDRWTEAMIAEAGAQSCYVDYAPSFGRGPFGHYICTAVNDAVLHGMPHDYALVDGDLLTLDLAVSHGGIAADAAISFIVGDADPTDDAESVAMIDATERALTAGIAAAEPGARLGDISHAIGSVLTAAGYSINTEFGGHGIGSTMHQDPHVANTGRPGRGYRLRPGLLLALEPWVMADTDELVTDADGWTLRSATGCRTAHSEHTIAITDGGAEILTLPRSAVR</sequence>
<dbReference type="PANTHER" id="PTHR43330:SF27">
    <property type="entry name" value="METHIONINE AMINOPEPTIDASE"/>
    <property type="match status" value="1"/>
</dbReference>
<dbReference type="GO" id="GO:0005829">
    <property type="term" value="C:cytosol"/>
    <property type="evidence" value="ECO:0007669"/>
    <property type="project" value="TreeGrafter"/>
</dbReference>
<evidence type="ECO:0000313" key="9">
    <source>
        <dbReference type="EMBL" id="VZO35752.1"/>
    </source>
</evidence>
<feature type="binding site" evidence="6">
    <location>
        <position position="178"/>
    </location>
    <ligand>
        <name>a divalent metal cation</name>
        <dbReference type="ChEBI" id="CHEBI:60240"/>
        <label>2</label>
        <note>catalytic</note>
    </ligand>
</feature>
<proteinExistence type="inferred from homology"/>
<evidence type="ECO:0000256" key="1">
    <source>
        <dbReference type="ARBA" id="ARBA00002521"/>
    </source>
</evidence>
<keyword evidence="2 6" id="KW-0031">Aminopeptidase</keyword>
<feature type="binding site" evidence="6">
    <location>
        <position position="111"/>
    </location>
    <ligand>
        <name>a divalent metal cation</name>
        <dbReference type="ChEBI" id="CHEBI:60240"/>
        <label>1</label>
    </ligand>
</feature>
<feature type="binding site" evidence="6">
    <location>
        <position position="211"/>
    </location>
    <ligand>
        <name>a divalent metal cation</name>
        <dbReference type="ChEBI" id="CHEBI:60240"/>
        <label>2</label>
        <note>catalytic</note>
    </ligand>
</feature>
<keyword evidence="10" id="KW-1185">Reference proteome</keyword>
<dbReference type="GO" id="GO:0004239">
    <property type="term" value="F:initiator methionyl aminopeptidase activity"/>
    <property type="evidence" value="ECO:0007669"/>
    <property type="project" value="UniProtKB-UniRule"/>
</dbReference>
<comment type="function">
    <text evidence="1 6">Removes the N-terminal methionine from nascent proteins. The N-terminal methionine is often cleaved when the second residue in the primary sequence is small and uncharged (Met-Ala-, Cys, Gly, Pro, Ser, Thr, or Val). Requires deformylation of the N(alpha)-formylated initiator methionine before it can be hydrolyzed.</text>
</comment>
<evidence type="ECO:0000256" key="4">
    <source>
        <dbReference type="ARBA" id="ARBA00022723"/>
    </source>
</evidence>
<evidence type="ECO:0000256" key="7">
    <source>
        <dbReference type="RuleBase" id="RU003653"/>
    </source>
</evidence>
<keyword evidence="3 6" id="KW-0645">Protease</keyword>
<dbReference type="GO" id="GO:0046872">
    <property type="term" value="F:metal ion binding"/>
    <property type="evidence" value="ECO:0007669"/>
    <property type="project" value="UniProtKB-UniRule"/>
</dbReference>
<evidence type="ECO:0000256" key="5">
    <source>
        <dbReference type="ARBA" id="ARBA00022801"/>
    </source>
</evidence>
<dbReference type="CDD" id="cd01086">
    <property type="entry name" value="MetAP1"/>
    <property type="match status" value="1"/>
</dbReference>
<evidence type="ECO:0000256" key="2">
    <source>
        <dbReference type="ARBA" id="ARBA00022438"/>
    </source>
</evidence>
<dbReference type="SUPFAM" id="SSF55920">
    <property type="entry name" value="Creatinase/aminopeptidase"/>
    <property type="match status" value="1"/>
</dbReference>
<dbReference type="InterPro" id="IPR000994">
    <property type="entry name" value="Pept_M24"/>
</dbReference>
<comment type="caution">
    <text evidence="9">The sequence shown here is derived from an EMBL/GenBank/DDBJ whole genome shotgun (WGS) entry which is preliminary data.</text>
</comment>
<keyword evidence="5 6" id="KW-0378">Hydrolase</keyword>
<feature type="binding site" evidence="6">
    <location>
        <position position="242"/>
    </location>
    <ligand>
        <name>a divalent metal cation</name>
        <dbReference type="ChEBI" id="CHEBI:60240"/>
        <label>1</label>
    </ligand>
</feature>
<dbReference type="Proteomes" id="UP000419743">
    <property type="component" value="Unassembled WGS sequence"/>
</dbReference>
<name>A0A7M4DFQ9_9MICO</name>
<dbReference type="InterPro" id="IPR001714">
    <property type="entry name" value="Pept_M24_MAP"/>
</dbReference>
<dbReference type="NCBIfam" id="TIGR00500">
    <property type="entry name" value="met_pdase_I"/>
    <property type="match status" value="1"/>
</dbReference>
<feature type="domain" description="Peptidase M24" evidence="8">
    <location>
        <begin position="13"/>
        <end position="249"/>
    </location>
</feature>
<feature type="binding site" evidence="6">
    <location>
        <position position="111"/>
    </location>
    <ligand>
        <name>a divalent metal cation</name>
        <dbReference type="ChEBI" id="CHEBI:60240"/>
        <label>2</label>
        <note>catalytic</note>
    </ligand>
</feature>
<dbReference type="GO" id="GO:0070006">
    <property type="term" value="F:metalloaminopeptidase activity"/>
    <property type="evidence" value="ECO:0007669"/>
    <property type="project" value="UniProtKB-UniRule"/>
</dbReference>
<protein>
    <recommendedName>
        <fullName evidence="6 7">Methionine aminopeptidase</fullName>
        <shortName evidence="6">MAP</shortName>
        <shortName evidence="6">MetAP</shortName>
        <ecNumber evidence="6 7">3.4.11.18</ecNumber>
    </recommendedName>
    <alternativeName>
        <fullName evidence="6">Peptidase M</fullName>
    </alternativeName>
</protein>
<comment type="cofactor">
    <cofactor evidence="6">
        <name>Co(2+)</name>
        <dbReference type="ChEBI" id="CHEBI:48828"/>
    </cofactor>
    <cofactor evidence="6">
        <name>Zn(2+)</name>
        <dbReference type="ChEBI" id="CHEBI:29105"/>
    </cofactor>
    <cofactor evidence="6">
        <name>Mn(2+)</name>
        <dbReference type="ChEBI" id="CHEBI:29035"/>
    </cofactor>
    <cofactor evidence="6">
        <name>Fe(2+)</name>
        <dbReference type="ChEBI" id="CHEBI:29033"/>
    </cofactor>
    <text evidence="6">Binds 2 divalent metal cations per subunit. Has a high-affinity and a low affinity metal-binding site. The true nature of the physiological cofactor is under debate. The enzyme is active with cobalt, zinc, manganese or divalent iron ions. Most likely, methionine aminopeptidases function as mononuclear Fe(2+)-metalloproteases under physiological conditions, and the catalytically relevant metal-binding site has been assigned to the histidine-containing high-affinity site.</text>
</comment>
<keyword evidence="4 6" id="KW-0479">Metal-binding</keyword>
<evidence type="ECO:0000313" key="10">
    <source>
        <dbReference type="Proteomes" id="UP000419743"/>
    </source>
</evidence>
<dbReference type="InterPro" id="IPR002467">
    <property type="entry name" value="Pept_M24A_MAP1"/>
</dbReference>
<feature type="binding site" evidence="6">
    <location>
        <position position="83"/>
    </location>
    <ligand>
        <name>substrate</name>
    </ligand>
</feature>
<dbReference type="Gene3D" id="3.90.230.10">
    <property type="entry name" value="Creatinase/methionine aminopeptidase superfamily"/>
    <property type="match status" value="1"/>
</dbReference>
<dbReference type="EC" id="3.4.11.18" evidence="6 7"/>
<dbReference type="InterPro" id="IPR036005">
    <property type="entry name" value="Creatinase/aminopeptidase-like"/>
</dbReference>
<reference evidence="9 10" key="1">
    <citation type="submission" date="2019-11" db="EMBL/GenBank/DDBJ databases">
        <authorList>
            <person name="Criscuolo A."/>
        </authorList>
    </citation>
    <scope>NUCLEOTIDE SEQUENCE [LARGE SCALE GENOMIC DNA]</scope>
    <source>
        <strain evidence="9">CIP111667</strain>
    </source>
</reference>
<evidence type="ECO:0000256" key="3">
    <source>
        <dbReference type="ARBA" id="ARBA00022670"/>
    </source>
</evidence>
<comment type="similarity">
    <text evidence="6">Belongs to the peptidase M24A family. Methionine aminopeptidase type 1 subfamily.</text>
</comment>
<evidence type="ECO:0000259" key="8">
    <source>
        <dbReference type="Pfam" id="PF00557"/>
    </source>
</evidence>
<dbReference type="RefSeq" id="WP_156739763.1">
    <property type="nucleotide sequence ID" value="NZ_CACRYJ010000016.1"/>
</dbReference>
<feature type="binding site" evidence="6">
    <location>
        <position position="100"/>
    </location>
    <ligand>
        <name>a divalent metal cation</name>
        <dbReference type="ChEBI" id="CHEBI:60240"/>
        <label>1</label>
    </ligand>
</feature>
<feature type="binding site" evidence="6">
    <location>
        <position position="185"/>
    </location>
    <ligand>
        <name>substrate</name>
    </ligand>
</feature>
<dbReference type="PANTHER" id="PTHR43330">
    <property type="entry name" value="METHIONINE AMINOPEPTIDASE"/>
    <property type="match status" value="1"/>
</dbReference>
<dbReference type="Pfam" id="PF00557">
    <property type="entry name" value="Peptidase_M24"/>
    <property type="match status" value="1"/>
</dbReference>
<dbReference type="HAMAP" id="MF_01974">
    <property type="entry name" value="MetAP_1"/>
    <property type="match status" value="1"/>
</dbReference>
<dbReference type="EMBL" id="CACRYJ010000016">
    <property type="protein sequence ID" value="VZO35752.1"/>
    <property type="molecule type" value="Genomic_DNA"/>
</dbReference>
<dbReference type="GO" id="GO:0006508">
    <property type="term" value="P:proteolysis"/>
    <property type="evidence" value="ECO:0007669"/>
    <property type="project" value="UniProtKB-KW"/>
</dbReference>
<dbReference type="PRINTS" id="PR00599">
    <property type="entry name" value="MAPEPTIDASE"/>
</dbReference>
<dbReference type="AlphaFoldDB" id="A0A7M4DFQ9"/>